<dbReference type="PROSITE" id="PS00025">
    <property type="entry name" value="P_TREFOIL_1"/>
    <property type="match status" value="1"/>
</dbReference>
<dbReference type="GO" id="GO:0030246">
    <property type="term" value="F:carbohydrate binding"/>
    <property type="evidence" value="ECO:0007669"/>
    <property type="project" value="InterPro"/>
</dbReference>
<dbReference type="CDD" id="cd14752">
    <property type="entry name" value="GH31_N"/>
    <property type="match status" value="1"/>
</dbReference>
<keyword evidence="3 8" id="KW-0378">Hydrolase</keyword>
<comment type="caution">
    <text evidence="11">The sequence shown here is derived from an EMBL/GenBank/DDBJ whole genome shotgun (WGS) entry which is preliminary data.</text>
</comment>
<dbReference type="InterPro" id="IPR048395">
    <property type="entry name" value="Glyco_hydro_31_C"/>
</dbReference>
<dbReference type="SUPFAM" id="SSF51011">
    <property type="entry name" value="Glycosyl hydrolase domain"/>
    <property type="match status" value="1"/>
</dbReference>
<dbReference type="PANTHER" id="PTHR22762:SF131">
    <property type="entry name" value="GLYCOSIDE HYDROLASE FAMILY 31 N-TERMINAL DOMAIN-CONTAINING PROTEIN"/>
    <property type="match status" value="1"/>
</dbReference>
<evidence type="ECO:0000256" key="8">
    <source>
        <dbReference type="RuleBase" id="RU361185"/>
    </source>
</evidence>
<dbReference type="CDD" id="cd00111">
    <property type="entry name" value="Trefoil"/>
    <property type="match status" value="1"/>
</dbReference>
<dbReference type="InterPro" id="IPR013780">
    <property type="entry name" value="Glyco_hydro_b"/>
</dbReference>
<dbReference type="AlphaFoldDB" id="A0AAV2TLJ4"/>
<dbReference type="Gene3D" id="2.60.40.1180">
    <property type="entry name" value="Golgi alpha-mannosidase II"/>
    <property type="match status" value="2"/>
</dbReference>
<dbReference type="PROSITE" id="PS51448">
    <property type="entry name" value="P_TREFOIL_2"/>
    <property type="match status" value="1"/>
</dbReference>
<reference evidence="11" key="1">
    <citation type="submission" date="2024-06" db="EMBL/GenBank/DDBJ databases">
        <authorList>
            <person name="Liu X."/>
            <person name="Lenzi L."/>
            <person name="Haldenby T S."/>
            <person name="Uol C."/>
        </authorList>
    </citation>
    <scope>NUCLEOTIDE SEQUENCE</scope>
</reference>
<dbReference type="InterPro" id="IPR000322">
    <property type="entry name" value="Glyco_hydro_31_TIM"/>
</dbReference>
<evidence type="ECO:0000259" key="10">
    <source>
        <dbReference type="PROSITE" id="PS51448"/>
    </source>
</evidence>
<evidence type="ECO:0000313" key="11">
    <source>
        <dbReference type="EMBL" id="CAL5137326.1"/>
    </source>
</evidence>
<dbReference type="Gene3D" id="4.10.110.10">
    <property type="entry name" value="Spasmolytic Protein, domain 1"/>
    <property type="match status" value="1"/>
</dbReference>
<feature type="signal peptide" evidence="9">
    <location>
        <begin position="1"/>
        <end position="19"/>
    </location>
</feature>
<proteinExistence type="inferred from homology"/>
<evidence type="ECO:0000256" key="4">
    <source>
        <dbReference type="ARBA" id="ARBA00023136"/>
    </source>
</evidence>
<dbReference type="InterPro" id="IPR011013">
    <property type="entry name" value="Gal_mutarotase_sf_dom"/>
</dbReference>
<dbReference type="InterPro" id="IPR017853">
    <property type="entry name" value="GH"/>
</dbReference>
<dbReference type="GO" id="GO:0004558">
    <property type="term" value="F:alpha-1,4-glucosidase activity"/>
    <property type="evidence" value="ECO:0007669"/>
    <property type="project" value="TreeGrafter"/>
</dbReference>
<evidence type="ECO:0000313" key="12">
    <source>
        <dbReference type="Proteomes" id="UP001497525"/>
    </source>
</evidence>
<dbReference type="Gene3D" id="3.20.20.80">
    <property type="entry name" value="Glycosidases"/>
    <property type="match status" value="1"/>
</dbReference>
<evidence type="ECO:0000256" key="7">
    <source>
        <dbReference type="PROSITE-ProRule" id="PRU00779"/>
    </source>
</evidence>
<comment type="similarity">
    <text evidence="2 8">Belongs to the glycosyl hydrolase 31 family.</text>
</comment>
<dbReference type="InterPro" id="IPR000519">
    <property type="entry name" value="P_trefoil_dom"/>
</dbReference>
<dbReference type="Pfam" id="PF01055">
    <property type="entry name" value="Glyco_hydro_31_2nd"/>
    <property type="match status" value="1"/>
</dbReference>
<evidence type="ECO:0000256" key="5">
    <source>
        <dbReference type="ARBA" id="ARBA00023157"/>
    </source>
</evidence>
<dbReference type="Proteomes" id="UP001497525">
    <property type="component" value="Unassembled WGS sequence"/>
</dbReference>
<accession>A0AAV2TLJ4</accession>
<dbReference type="GO" id="GO:0012505">
    <property type="term" value="C:endomembrane system"/>
    <property type="evidence" value="ECO:0007669"/>
    <property type="project" value="UniProtKB-SubCell"/>
</dbReference>
<organism evidence="11 12">
    <name type="scientific">Calicophoron daubneyi</name>
    <name type="common">Rumen fluke</name>
    <name type="synonym">Paramphistomum daubneyi</name>
    <dbReference type="NCBI Taxonomy" id="300641"/>
    <lineage>
        <taxon>Eukaryota</taxon>
        <taxon>Metazoa</taxon>
        <taxon>Spiralia</taxon>
        <taxon>Lophotrochozoa</taxon>
        <taxon>Platyhelminthes</taxon>
        <taxon>Trematoda</taxon>
        <taxon>Digenea</taxon>
        <taxon>Plagiorchiida</taxon>
        <taxon>Pronocephalata</taxon>
        <taxon>Paramphistomoidea</taxon>
        <taxon>Paramphistomidae</taxon>
        <taxon>Calicophoron</taxon>
    </lineage>
</organism>
<dbReference type="PROSITE" id="PS00129">
    <property type="entry name" value="GLYCOSYL_HYDROL_F31_1"/>
    <property type="match status" value="1"/>
</dbReference>
<dbReference type="Pfam" id="PF21365">
    <property type="entry name" value="Glyco_hydro_31_3rd"/>
    <property type="match status" value="1"/>
</dbReference>
<keyword evidence="6 8" id="KW-0326">Glycosidase</keyword>
<keyword evidence="9" id="KW-0732">Signal</keyword>
<dbReference type="SUPFAM" id="SSF74650">
    <property type="entry name" value="Galactose mutarotase-like"/>
    <property type="match status" value="1"/>
</dbReference>
<feature type="chain" id="PRO_5043405123" description="P-type domain-containing protein" evidence="9">
    <location>
        <begin position="20"/>
        <end position="915"/>
    </location>
</feature>
<evidence type="ECO:0000256" key="2">
    <source>
        <dbReference type="ARBA" id="ARBA00007806"/>
    </source>
</evidence>
<dbReference type="Gene3D" id="2.60.40.1760">
    <property type="entry name" value="glycosyl hydrolase (family 31)"/>
    <property type="match status" value="1"/>
</dbReference>
<dbReference type="GO" id="GO:0005975">
    <property type="term" value="P:carbohydrate metabolic process"/>
    <property type="evidence" value="ECO:0007669"/>
    <property type="project" value="InterPro"/>
</dbReference>
<dbReference type="SMART" id="SM00018">
    <property type="entry name" value="PD"/>
    <property type="match status" value="1"/>
</dbReference>
<evidence type="ECO:0000256" key="6">
    <source>
        <dbReference type="ARBA" id="ARBA00023295"/>
    </source>
</evidence>
<dbReference type="Pfam" id="PF00088">
    <property type="entry name" value="Trefoil"/>
    <property type="match status" value="1"/>
</dbReference>
<comment type="caution">
    <text evidence="7">Lacks conserved residue(s) required for the propagation of feature annotation.</text>
</comment>
<dbReference type="InterPro" id="IPR044913">
    <property type="entry name" value="P_trefoil_dom_sf"/>
</dbReference>
<dbReference type="InterPro" id="IPR030458">
    <property type="entry name" value="Glyco_hydro_31_AS"/>
</dbReference>
<dbReference type="PANTHER" id="PTHR22762">
    <property type="entry name" value="ALPHA-GLUCOSIDASE"/>
    <property type="match status" value="1"/>
</dbReference>
<name>A0AAV2TLJ4_CALDB</name>
<dbReference type="CDD" id="cd06602">
    <property type="entry name" value="GH31_MGAM_SI_GAA"/>
    <property type="match status" value="1"/>
</dbReference>
<dbReference type="InterPro" id="IPR017957">
    <property type="entry name" value="P_trefoil_CS"/>
</dbReference>
<protein>
    <recommendedName>
        <fullName evidence="10">P-type domain-containing protein</fullName>
    </recommendedName>
</protein>
<dbReference type="EMBL" id="CAXLJL010000379">
    <property type="protein sequence ID" value="CAL5137326.1"/>
    <property type="molecule type" value="Genomic_DNA"/>
</dbReference>
<evidence type="ECO:0000256" key="1">
    <source>
        <dbReference type="ARBA" id="ARBA00004308"/>
    </source>
</evidence>
<sequence length="915" mass="103610">MIRNFALFTFYLTLTVVSGEDRSCSADLERRLDCYPEGDGTESDCTKRGCCWDSAVEAEIPKCYYPKFSTPAFQVLSKLPTEDGYKYVLKRNRSHIDIDQFDKITVQVIFETNTRLRIRFSSPNQSDPWVPPVVLEKPEKVNPDNTQYSVSVEDSGIQILRKSESPKVLAECSDYEAESLIISNQFLQISFTINAARVFGPGELRLPYPLPLKSRMRNGLYTRDMFPKNNTNLYGVHNFMMYFSENGEAFGMFLLNSNAQEVVLVPHPTLTYRTIGGILDFFIFTGPTPADVIAQYYDLVGHPPVPPYWSLGFHLCKWGYKSLNEVSTVVKRNREAGIPLDVQWIDIDYMDRYKIWTVDKGKFGQLGEYTSQILHEKYGMKLVLIIDPAVSTAEDYTPYTEGRKLDLFIKDNRTGKPLIGEVWPGETVYPDFSHPKARRWMLADATRYHKEVPFDGLWIDMNEPSNFKEGSSTRCDNKNTYDNPPYIPKILDRSLYVKTICPSAKHYDTNHYNRHNLYGYNHAQVSRYVLEQLFPGKRSFLLSRSTFAGSGRYTSHWTGDNAATWEDMKQSIPQILNFNMYGIPQVGADICGFNANATEEMCVRWSQLGAFYPFSRNHNSLGFRDQDPAAWSTKAISAIRAAFEMRYKILPYLYTLFFKSHFNGTTVARPLVFEYPQDPKTYDLNAQFMLGSSLMIVPVLEDGARSVCCYIPSGEWYNLFTGERIRGTGSHMQLDAPFHRIPVLVRGGTVIPLQNSTETTSIARKKGFDLLVVLSGLDDGCASEGQEIVATGELFWDDGESRPLDYTHLQITVSKRTLCVVSLHKMNTASSNAEMRLNKLIINGLGKKPTSVHINNASVAFSYAPGNRTAEVFCPAGIVLEGGLSARWSFNKASSVQISLSLCITSTVSVLYLIR</sequence>
<keyword evidence="5" id="KW-1015">Disulfide bond</keyword>
<keyword evidence="4" id="KW-0472">Membrane</keyword>
<dbReference type="SUPFAM" id="SSF51445">
    <property type="entry name" value="(Trans)glycosidases"/>
    <property type="match status" value="1"/>
</dbReference>
<feature type="domain" description="P-type" evidence="10">
    <location>
        <begin position="22"/>
        <end position="67"/>
    </location>
</feature>
<comment type="subcellular location">
    <subcellularLocation>
        <location evidence="1">Endomembrane system</location>
    </subcellularLocation>
</comment>
<evidence type="ECO:0000256" key="3">
    <source>
        <dbReference type="ARBA" id="ARBA00022801"/>
    </source>
</evidence>
<evidence type="ECO:0000256" key="9">
    <source>
        <dbReference type="SAM" id="SignalP"/>
    </source>
</evidence>
<gene>
    <name evidence="11" type="ORF">CDAUBV1_LOCUS11649</name>
</gene>